<dbReference type="AlphaFoldDB" id="A0A1I3FCX2"/>
<dbReference type="EMBL" id="FOPY01000017">
    <property type="protein sequence ID" value="SFI09076.1"/>
    <property type="molecule type" value="Genomic_DNA"/>
</dbReference>
<proteinExistence type="predicted"/>
<dbReference type="Proteomes" id="UP000199040">
    <property type="component" value="Unassembled WGS sequence"/>
</dbReference>
<evidence type="ECO:0000313" key="3">
    <source>
        <dbReference type="Proteomes" id="UP000199040"/>
    </source>
</evidence>
<organism evidence="2 3">
    <name type="scientific">Modicisalibacter xianhensis</name>
    <dbReference type="NCBI Taxonomy" id="442341"/>
    <lineage>
        <taxon>Bacteria</taxon>
        <taxon>Pseudomonadati</taxon>
        <taxon>Pseudomonadota</taxon>
        <taxon>Gammaproteobacteria</taxon>
        <taxon>Oceanospirillales</taxon>
        <taxon>Halomonadaceae</taxon>
        <taxon>Modicisalibacter</taxon>
    </lineage>
</organism>
<evidence type="ECO:0000256" key="1">
    <source>
        <dbReference type="SAM" id="SignalP"/>
    </source>
</evidence>
<feature type="chain" id="PRO_5011475829" evidence="1">
    <location>
        <begin position="24"/>
        <end position="158"/>
    </location>
</feature>
<gene>
    <name evidence="2" type="ORF">SAMN04487959_11748</name>
</gene>
<sequence length="158" mass="18357">MVKRYFSIAFFALFFTMPTATLANCNCARLQDTFAEYLTVDVSRYQGGLTPRAEATSHIDAKVIVSEDVFILWDEARYDTPHYEVICHRVPQEEGEVPLASERWGNFYGFGIDREVIKLLYVASSRGEGPQYRFEIVGDELWAFLDGWFYRMERISHD</sequence>
<dbReference type="RefSeq" id="WP_092849545.1">
    <property type="nucleotide sequence ID" value="NZ_FOPY01000017.1"/>
</dbReference>
<accession>A0A1I3FCX2</accession>
<reference evidence="2 3" key="1">
    <citation type="submission" date="2016-10" db="EMBL/GenBank/DDBJ databases">
        <authorList>
            <person name="de Groot N.N."/>
        </authorList>
    </citation>
    <scope>NUCLEOTIDE SEQUENCE [LARGE SCALE GENOMIC DNA]</scope>
    <source>
        <strain evidence="2 3">CGMCC 1.6848</strain>
    </source>
</reference>
<evidence type="ECO:0000313" key="2">
    <source>
        <dbReference type="EMBL" id="SFI09076.1"/>
    </source>
</evidence>
<protein>
    <submittedName>
        <fullName evidence="2">Uncharacterized protein</fullName>
    </submittedName>
</protein>
<dbReference type="STRING" id="442341.SAMN04487959_11748"/>
<keyword evidence="3" id="KW-1185">Reference proteome</keyword>
<keyword evidence="1" id="KW-0732">Signal</keyword>
<feature type="signal peptide" evidence="1">
    <location>
        <begin position="1"/>
        <end position="23"/>
    </location>
</feature>
<name>A0A1I3FCX2_9GAMM</name>